<evidence type="ECO:0000313" key="3">
    <source>
        <dbReference type="Proteomes" id="UP000267029"/>
    </source>
</evidence>
<accession>A0A0R3U8N0</accession>
<sequence>MTRVRLKGNAALRLTPAIACRAQRLLTSQSAQGLSLRGTVAFTLCLTKGGRRFAAKGRAAAGTPPRRPGCQEEPKCTPHGCWDSP</sequence>
<dbReference type="Proteomes" id="UP000267029">
    <property type="component" value="Unassembled WGS sequence"/>
</dbReference>
<keyword evidence="3" id="KW-1185">Reference proteome</keyword>
<organism evidence="4">
    <name type="scientific">Mesocestoides corti</name>
    <name type="common">Flatworm</name>
    <dbReference type="NCBI Taxonomy" id="53468"/>
    <lineage>
        <taxon>Eukaryota</taxon>
        <taxon>Metazoa</taxon>
        <taxon>Spiralia</taxon>
        <taxon>Lophotrochozoa</taxon>
        <taxon>Platyhelminthes</taxon>
        <taxon>Cestoda</taxon>
        <taxon>Eucestoda</taxon>
        <taxon>Cyclophyllidea</taxon>
        <taxon>Mesocestoididae</taxon>
        <taxon>Mesocestoides</taxon>
    </lineage>
</organism>
<feature type="region of interest" description="Disordered" evidence="1">
    <location>
        <begin position="57"/>
        <end position="85"/>
    </location>
</feature>
<evidence type="ECO:0000313" key="2">
    <source>
        <dbReference type="EMBL" id="VDD77244.1"/>
    </source>
</evidence>
<protein>
    <submittedName>
        <fullName evidence="4">DUF4236 domain-containing protein</fullName>
    </submittedName>
</protein>
<evidence type="ECO:0000256" key="1">
    <source>
        <dbReference type="SAM" id="MobiDB-lite"/>
    </source>
</evidence>
<dbReference type="WBParaSite" id="MCU_010563-RA">
    <property type="protein sequence ID" value="MCU_010563-RA"/>
    <property type="gene ID" value="MCU_010563"/>
</dbReference>
<evidence type="ECO:0000313" key="4">
    <source>
        <dbReference type="WBParaSite" id="MCU_010563-RA"/>
    </source>
</evidence>
<proteinExistence type="predicted"/>
<reference evidence="2 3" key="1">
    <citation type="submission" date="2018-10" db="EMBL/GenBank/DDBJ databases">
        <authorList>
            <consortium name="Pathogen Informatics"/>
        </authorList>
    </citation>
    <scope>NUCLEOTIDE SEQUENCE [LARGE SCALE GENOMIC DNA]</scope>
</reference>
<dbReference type="EMBL" id="UXSR01000694">
    <property type="protein sequence ID" value="VDD77244.1"/>
    <property type="molecule type" value="Genomic_DNA"/>
</dbReference>
<reference evidence="4" key="2">
    <citation type="submission" date="2019-11" db="UniProtKB">
        <authorList>
            <consortium name="WormBaseParasite"/>
        </authorList>
    </citation>
    <scope>IDENTIFICATION</scope>
</reference>
<dbReference type="AlphaFoldDB" id="A0A0R3U8N0"/>
<name>A0A0R3U8N0_MESCO</name>
<gene>
    <name evidence="2" type="ORF">MCOS_LOCUS3247</name>
</gene>